<dbReference type="EMBL" id="FMIK01000048">
    <property type="protein sequence ID" value="SCM01631.1"/>
    <property type="molecule type" value="Genomic_DNA"/>
</dbReference>
<comment type="caution">
    <text evidence="1">The sequence shown here is derived from an EMBL/GenBank/DDBJ whole genome shotgun (WGS) entry which is preliminary data.</text>
</comment>
<evidence type="ECO:0000313" key="1">
    <source>
        <dbReference type="EMBL" id="SCM01631.1"/>
    </source>
</evidence>
<sequence>MNACKSGYGTVLFFEDSKVVEGLQEQFASY</sequence>
<evidence type="ECO:0000313" key="2">
    <source>
        <dbReference type="Proteomes" id="UP000242164"/>
    </source>
</evidence>
<gene>
    <name evidence="1" type="ORF">BCB44BAC_03531</name>
</gene>
<dbReference type="AlphaFoldDB" id="A0AAX2CKW6"/>
<organism evidence="1 2">
    <name type="scientific">Bacillus cytotoxicus</name>
    <dbReference type="NCBI Taxonomy" id="580165"/>
    <lineage>
        <taxon>Bacteria</taxon>
        <taxon>Bacillati</taxon>
        <taxon>Bacillota</taxon>
        <taxon>Bacilli</taxon>
        <taxon>Bacillales</taxon>
        <taxon>Bacillaceae</taxon>
        <taxon>Bacillus</taxon>
        <taxon>Bacillus cereus group</taxon>
    </lineage>
</organism>
<proteinExistence type="predicted"/>
<protein>
    <submittedName>
        <fullName evidence="1">Uncharacterized protein</fullName>
    </submittedName>
</protein>
<dbReference type="Proteomes" id="UP000242164">
    <property type="component" value="Unassembled WGS sequence"/>
</dbReference>
<accession>A0AAX2CKW6</accession>
<dbReference type="GO" id="GO:0016491">
    <property type="term" value="F:oxidoreductase activity"/>
    <property type="evidence" value="ECO:0007669"/>
    <property type="project" value="InterPro"/>
</dbReference>
<name>A0AAX2CKW6_9BACI</name>
<dbReference type="InterPro" id="IPR000415">
    <property type="entry name" value="Nitroreductase-like"/>
</dbReference>
<dbReference type="Gene3D" id="3.40.109.10">
    <property type="entry name" value="NADH Oxidase"/>
    <property type="match status" value="1"/>
</dbReference>
<reference evidence="1 2" key="1">
    <citation type="submission" date="2016-08" db="EMBL/GenBank/DDBJ databases">
        <authorList>
            <person name="Loux V."/>
            <person name="Rue O."/>
        </authorList>
    </citation>
    <scope>NUCLEOTIDE SEQUENCE [LARGE SCALE GENOMIC DNA]</scope>
    <source>
        <strain evidence="1 2">AFSSA_08CEB44bac</strain>
    </source>
</reference>